<accession>A0A9X2MP43</accession>
<dbReference type="SUPFAM" id="SSF53474">
    <property type="entry name" value="alpha/beta-Hydrolases"/>
    <property type="match status" value="1"/>
</dbReference>
<protein>
    <submittedName>
        <fullName evidence="1">Alpha/beta hydrolase family protein</fullName>
    </submittedName>
</protein>
<gene>
    <name evidence="1" type="ORF">NQZ67_08140</name>
</gene>
<dbReference type="EMBL" id="JANIPJ010000004">
    <property type="protein sequence ID" value="MCR2803850.1"/>
    <property type="molecule type" value="Genomic_DNA"/>
</dbReference>
<dbReference type="InterPro" id="IPR025890">
    <property type="entry name" value="Abhydrolase_bac"/>
</dbReference>
<evidence type="ECO:0000313" key="2">
    <source>
        <dbReference type="Proteomes" id="UP001141950"/>
    </source>
</evidence>
<organism evidence="1 2">
    <name type="scientific">Paenibacillus soyae</name>
    <dbReference type="NCBI Taxonomy" id="2969249"/>
    <lineage>
        <taxon>Bacteria</taxon>
        <taxon>Bacillati</taxon>
        <taxon>Bacillota</taxon>
        <taxon>Bacilli</taxon>
        <taxon>Bacillales</taxon>
        <taxon>Paenibacillaceae</taxon>
        <taxon>Paenibacillus</taxon>
    </lineage>
</organism>
<dbReference type="RefSeq" id="WP_257444586.1">
    <property type="nucleotide sequence ID" value="NZ_JANIPJ010000004.1"/>
</dbReference>
<sequence length="344" mass="37498">MNWNGDEWLEGLYREALLRHKQLAETETWQERKSRLKSALLESIGTFEPSLASNPKILERVECDGYIRERVELSATPGLTFAAYVLMPSHASGPLPGVLALHGHGYGSREIVGLKPDGTPDDGVPGSHGHFAVQLAKKGMAVIAPDIIGYGERKLLSDLRQDPNAPNSCYTLSTTLMMLGKTLTGIRVCEALAAFSYLEGRPEVDGQRVGAMGFSGGALIAYVAAALNERIQATLLTGFTNTFKDSILAMRHCIDNYTPGLLRHAELPELIGLIAPRPLFLESGERDRLFPVDSFRAAAAAIEGIYKKEGAQNKLAFDVFPGIHEVSGRHSFDWLKEQLSGPQA</sequence>
<name>A0A9X2MP43_9BACL</name>
<dbReference type="InterPro" id="IPR029058">
    <property type="entry name" value="AB_hydrolase_fold"/>
</dbReference>
<dbReference type="PANTHER" id="PTHR22946">
    <property type="entry name" value="DIENELACTONE HYDROLASE DOMAIN-CONTAINING PROTEIN-RELATED"/>
    <property type="match status" value="1"/>
</dbReference>
<evidence type="ECO:0000313" key="1">
    <source>
        <dbReference type="EMBL" id="MCR2803850.1"/>
    </source>
</evidence>
<keyword evidence="2" id="KW-1185">Reference proteome</keyword>
<dbReference type="Proteomes" id="UP001141950">
    <property type="component" value="Unassembled WGS sequence"/>
</dbReference>
<proteinExistence type="predicted"/>
<dbReference type="GO" id="GO:0016787">
    <property type="term" value="F:hydrolase activity"/>
    <property type="evidence" value="ECO:0007669"/>
    <property type="project" value="UniProtKB-KW"/>
</dbReference>
<comment type="caution">
    <text evidence="1">The sequence shown here is derived from an EMBL/GenBank/DDBJ whole genome shotgun (WGS) entry which is preliminary data.</text>
</comment>
<dbReference type="InterPro" id="IPR050261">
    <property type="entry name" value="FrsA_esterase"/>
</dbReference>
<dbReference type="Pfam" id="PF12715">
    <property type="entry name" value="Abhydrolase_7"/>
    <property type="match status" value="1"/>
</dbReference>
<reference evidence="1" key="1">
    <citation type="submission" date="2022-08" db="EMBL/GenBank/DDBJ databases">
        <title>The genomic sequence of strain Paenibacillus sp. SCIV0701.</title>
        <authorList>
            <person name="Zhao H."/>
        </authorList>
    </citation>
    <scope>NUCLEOTIDE SEQUENCE</scope>
    <source>
        <strain evidence="1">SCIV0701</strain>
    </source>
</reference>
<keyword evidence="1" id="KW-0378">Hydrolase</keyword>
<dbReference type="PANTHER" id="PTHR22946:SF8">
    <property type="entry name" value="ACETYL XYLAN ESTERASE DOMAIN-CONTAINING PROTEIN"/>
    <property type="match status" value="1"/>
</dbReference>
<dbReference type="Gene3D" id="3.40.50.1820">
    <property type="entry name" value="alpha/beta hydrolase"/>
    <property type="match status" value="1"/>
</dbReference>
<dbReference type="AlphaFoldDB" id="A0A9X2MP43"/>